<dbReference type="EMBL" id="FOTW01000054">
    <property type="protein sequence ID" value="SFM93510.1"/>
    <property type="molecule type" value="Genomic_DNA"/>
</dbReference>
<sequence>MLPHTPEAARAIEAPERTFATRFRVDWNRDGRFDHALSDLSRFVKPWRREHIVSSTAPDELLLIEGHAAARLTVPLTGDIDGDPIAVQFAPYNRDSLLFGVDVEGAEVELDVAIWTDEHGFEWFPQFRGVVRSPATDRGDGTVVLECLDNAEKLRGLVQLPPYALWERHLQRGFKRGQLIDSSSLIDLAARAGGFTMGPRGFSWPDELSAAPYRTGVVLSVPMHGSILPEVGTLDNEQGIHRTEAWETGDAAHRARAEAYREGPHGYLARQAVPRGEEAAGFHTYWIDELDRGVAGAADSTWVLGGWFYWTGPNVDAATAAIELQVRGHRFTLALEPSNGAGLARMQYATSFDNDQLGGDTYERIDGPFSPLPSEPGWHYYEAAFAWWSNGDIEMRSCIDDRRQAPRVVANRATTAHIDRLSGLVTIRNTWAVSDVAIVNGAAKPPLAQITYDTTPAGTAQVSWGRNRATHTLRESFEAFTLAKDVASAEYGLVLFDESGRFCFYNHDDVVDRQATTVRTFTLDDLGNLGFRTTLDSVRNVWSVTTTSARTVVGIAYDLGEDGVPLARAASGELLPAEFIIPARSARELFIQADDHTIAVNPWGLPLIAEAAPWDQQIPRHGRQVYTGTDYREGTSASTEQKFVSRGLVRLWVWNGWAEPVGFVNPNGQPRFRLEGSVVVEDAEKTWTIRNEASIATRGERVIELSGKWLQDEWQTRAMLDRLVPRIGNPIPVSDAITVPGDPRVQNLDCIAIADQGGFGHLRTQIYGLTRSVDDDGRLTDTYQVEAIAPPAPGVWDSSSWDSTFVWS</sequence>
<gene>
    <name evidence="1" type="ORF">SAMN02982985_05849</name>
</gene>
<keyword evidence="2" id="KW-1185">Reference proteome</keyword>
<dbReference type="AlphaFoldDB" id="A0A1I4UXL4"/>
<reference evidence="1 2" key="1">
    <citation type="submission" date="2016-10" db="EMBL/GenBank/DDBJ databases">
        <authorList>
            <person name="de Groot N.N."/>
        </authorList>
    </citation>
    <scope>NUCLEOTIDE SEQUENCE [LARGE SCALE GENOMIC DNA]</scope>
    <source>
        <strain evidence="1 2">ATCC 43154</strain>
    </source>
</reference>
<dbReference type="OrthoDB" id="3894953at2"/>
<organism evidence="1 2">
    <name type="scientific">Rugamonas rubra</name>
    <dbReference type="NCBI Taxonomy" id="758825"/>
    <lineage>
        <taxon>Bacteria</taxon>
        <taxon>Pseudomonadati</taxon>
        <taxon>Pseudomonadota</taxon>
        <taxon>Betaproteobacteria</taxon>
        <taxon>Burkholderiales</taxon>
        <taxon>Oxalobacteraceae</taxon>
        <taxon>Telluria group</taxon>
        <taxon>Rugamonas</taxon>
    </lineage>
</organism>
<protein>
    <submittedName>
        <fullName evidence="1">Uncharacterized protein</fullName>
    </submittedName>
</protein>
<dbReference type="Proteomes" id="UP000199470">
    <property type="component" value="Unassembled WGS sequence"/>
</dbReference>
<evidence type="ECO:0000313" key="2">
    <source>
        <dbReference type="Proteomes" id="UP000199470"/>
    </source>
</evidence>
<accession>A0A1I4UXL4</accession>
<dbReference type="RefSeq" id="WP_093357065.1">
    <property type="nucleotide sequence ID" value="NZ_FOTW01000054.1"/>
</dbReference>
<proteinExistence type="predicted"/>
<name>A0A1I4UXL4_9BURK</name>
<dbReference type="STRING" id="758825.SAMN02982985_05849"/>
<evidence type="ECO:0000313" key="1">
    <source>
        <dbReference type="EMBL" id="SFM93510.1"/>
    </source>
</evidence>